<name>A0A179F211_METCM</name>
<evidence type="ECO:0000313" key="1">
    <source>
        <dbReference type="EMBL" id="OAQ59468.2"/>
    </source>
</evidence>
<dbReference type="GeneID" id="28852872"/>
<dbReference type="PANTHER" id="PTHR43712">
    <property type="entry name" value="PUTATIVE (AFU_ORTHOLOGUE AFUA_4G14580)-RELATED"/>
    <property type="match status" value="1"/>
</dbReference>
<accession>A0A179F211</accession>
<dbReference type="Gene3D" id="1.10.10.10">
    <property type="entry name" value="Winged helix-like DNA-binding domain superfamily/Winged helix DNA-binding domain"/>
    <property type="match status" value="1"/>
</dbReference>
<dbReference type="EMBL" id="LSBJ02000011">
    <property type="protein sequence ID" value="OAQ59468.2"/>
    <property type="molecule type" value="Genomic_DNA"/>
</dbReference>
<dbReference type="KEGG" id="pchm:VFPPC_10521"/>
<dbReference type="GO" id="GO:0032259">
    <property type="term" value="P:methylation"/>
    <property type="evidence" value="ECO:0007669"/>
    <property type="project" value="UniProtKB-KW"/>
</dbReference>
<proteinExistence type="predicted"/>
<dbReference type="InterPro" id="IPR036390">
    <property type="entry name" value="WH_DNA-bd_sf"/>
</dbReference>
<dbReference type="STRING" id="1380566.A0A179F211"/>
<dbReference type="PANTHER" id="PTHR43712:SF15">
    <property type="entry name" value="MONODICTYPHENONE CLUSTER TRANSCRIPTIONAL COACTIVATOR MDPA"/>
    <property type="match status" value="1"/>
</dbReference>
<comment type="caution">
    <text evidence="1">The sequence shown here is derived from an EMBL/GenBank/DDBJ whole genome shotgun (WGS) entry which is preliminary data.</text>
</comment>
<dbReference type="SUPFAM" id="SSF46785">
    <property type="entry name" value="Winged helix' DNA-binding domain"/>
    <property type="match status" value="1"/>
</dbReference>
<dbReference type="OrthoDB" id="2410195at2759"/>
<evidence type="ECO:0000313" key="2">
    <source>
        <dbReference type="Proteomes" id="UP000078397"/>
    </source>
</evidence>
<sequence>MELQAQLQLHCRELTGVVESLSTLSHVSSTNQNAKEWSPLDSDDGRQAKQNILSTIYKIRSLVCGTSEFLQHLACQVNIGTCRSRVLTGLGWLGELQILACIPLTSSAPIKDIAELSRAPEAQLSRMIRLMATVGFLHEPEPDHVAHTPLSASFVSRPSFHDAAMFLSESVVQAGLRMIQSTEGRDDSHQAHIAHTFALPTLKHGAKVNRRWSAYLHHVGRLQEDLGATSIFQQLNWQKIINLPGACIVEVNAPSRSISLAHRLAEQFPALRCIVQTNDQDTCNSCHRHGDASSRITMTKRAIGAPQTVLDAVVYILHLPVSSPNVVLSELMAHFAVLQVRGASMLICTGHMLPEPGSIPNSNIESLVRSLDLAQLRLTNKGEMEMVDLLRLIESVGDGAGKLAVVKTIRSRGNIVAALLVTVVPTSDVINRVIN</sequence>
<dbReference type="GO" id="GO:0008168">
    <property type="term" value="F:methyltransferase activity"/>
    <property type="evidence" value="ECO:0007669"/>
    <property type="project" value="UniProtKB-KW"/>
</dbReference>
<protein>
    <submittedName>
        <fullName evidence="1">O-methyltransferase family protein</fullName>
    </submittedName>
</protein>
<reference evidence="1 2" key="1">
    <citation type="journal article" date="2016" name="PLoS Pathog.">
        <title>Biosynthesis of antibiotic leucinostatins in bio-control fungus Purpureocillium lilacinum and their inhibition on phytophthora revealed by genome mining.</title>
        <authorList>
            <person name="Wang G."/>
            <person name="Liu Z."/>
            <person name="Lin R."/>
            <person name="Li E."/>
            <person name="Mao Z."/>
            <person name="Ling J."/>
            <person name="Yang Y."/>
            <person name="Yin W.B."/>
            <person name="Xie B."/>
        </authorList>
    </citation>
    <scope>NUCLEOTIDE SEQUENCE [LARGE SCALE GENOMIC DNA]</scope>
    <source>
        <strain evidence="1">170</strain>
    </source>
</reference>
<dbReference type="RefSeq" id="XP_022284022.1">
    <property type="nucleotide sequence ID" value="XM_022428713.1"/>
</dbReference>
<keyword evidence="2" id="KW-1185">Reference proteome</keyword>
<dbReference type="InterPro" id="IPR036388">
    <property type="entry name" value="WH-like_DNA-bd_sf"/>
</dbReference>
<organism evidence="1 2">
    <name type="scientific">Pochonia chlamydosporia 170</name>
    <dbReference type="NCBI Taxonomy" id="1380566"/>
    <lineage>
        <taxon>Eukaryota</taxon>
        <taxon>Fungi</taxon>
        <taxon>Dikarya</taxon>
        <taxon>Ascomycota</taxon>
        <taxon>Pezizomycotina</taxon>
        <taxon>Sordariomycetes</taxon>
        <taxon>Hypocreomycetidae</taxon>
        <taxon>Hypocreales</taxon>
        <taxon>Clavicipitaceae</taxon>
        <taxon>Pochonia</taxon>
    </lineage>
</organism>
<dbReference type="AlphaFoldDB" id="A0A179F211"/>
<dbReference type="Proteomes" id="UP000078397">
    <property type="component" value="Unassembled WGS sequence"/>
</dbReference>
<gene>
    <name evidence="1" type="ORF">VFPPC_10521</name>
</gene>